<dbReference type="AlphaFoldDB" id="A0A812F4P6"/>
<evidence type="ECO:0000313" key="2">
    <source>
        <dbReference type="Proteomes" id="UP000655759"/>
    </source>
</evidence>
<proteinExistence type="predicted"/>
<gene>
    <name evidence="1" type="ORF">NUZ5A_50647</name>
</gene>
<comment type="caution">
    <text evidence="1">The sequence shown here is derived from an EMBL/GenBank/DDBJ whole genome shotgun (WGS) entry which is preliminary data.</text>
</comment>
<accession>A0A812F4P6</accession>
<sequence>MKHIGLVLHTIVRYVFQDQINKYEIDKDVIEQIFNFLIIHDKYVKVII</sequence>
<evidence type="ECO:0000313" key="1">
    <source>
        <dbReference type="EMBL" id="CAE6497241.1"/>
    </source>
</evidence>
<dbReference type="EMBL" id="CAJNAQ010000005">
    <property type="protein sequence ID" value="CAE6497241.1"/>
    <property type="molecule type" value="Genomic_DNA"/>
</dbReference>
<dbReference type="Proteomes" id="UP000655759">
    <property type="component" value="Unassembled WGS sequence"/>
</dbReference>
<protein>
    <submittedName>
        <fullName evidence="1">Uncharacterized protein</fullName>
    </submittedName>
</protein>
<name>A0A812F4P6_9ARCH</name>
<organism evidence="1 2">
    <name type="scientific">Candidatus Nitrosotenuis uzonensis</name>
    <dbReference type="NCBI Taxonomy" id="1407055"/>
    <lineage>
        <taxon>Archaea</taxon>
        <taxon>Nitrososphaerota</taxon>
        <taxon>Candidatus Nitrosotenuis</taxon>
    </lineage>
</organism>
<reference evidence="1" key="1">
    <citation type="submission" date="2021-02" db="EMBL/GenBank/DDBJ databases">
        <authorList>
            <person name="Han P."/>
        </authorList>
    </citation>
    <scope>NUCLEOTIDE SEQUENCE</scope>
    <source>
        <strain evidence="1">Candidatus Nitrosotenuis uzonensis 5A</strain>
    </source>
</reference>